<dbReference type="SUPFAM" id="SSF81321">
    <property type="entry name" value="Family A G protein-coupled receptor-like"/>
    <property type="match status" value="1"/>
</dbReference>
<dbReference type="InterPro" id="IPR053071">
    <property type="entry name" value="GPCR1-related_rcpt"/>
</dbReference>
<evidence type="ECO:0000313" key="7">
    <source>
        <dbReference type="EMBL" id="VDI58348.1"/>
    </source>
</evidence>
<feature type="transmembrane region" description="Helical" evidence="5">
    <location>
        <begin position="325"/>
        <end position="343"/>
    </location>
</feature>
<dbReference type="PANTHER" id="PTHR47023:SF1">
    <property type="entry name" value="SEX PEPTIDE RECEPTOR"/>
    <property type="match status" value="1"/>
</dbReference>
<keyword evidence="3 5" id="KW-1133">Transmembrane helix</keyword>
<dbReference type="Pfam" id="PF00001">
    <property type="entry name" value="7tm_1"/>
    <property type="match status" value="1"/>
</dbReference>
<dbReference type="InterPro" id="IPR017452">
    <property type="entry name" value="GPCR_Rhodpsn_7TM"/>
</dbReference>
<accession>A0A8B6G457</accession>
<feature type="transmembrane region" description="Helical" evidence="5">
    <location>
        <begin position="23"/>
        <end position="45"/>
    </location>
</feature>
<evidence type="ECO:0000313" key="8">
    <source>
        <dbReference type="Proteomes" id="UP000596742"/>
    </source>
</evidence>
<dbReference type="InterPro" id="IPR000276">
    <property type="entry name" value="GPCR_Rhodpsn"/>
</dbReference>
<feature type="transmembrane region" description="Helical" evidence="5">
    <location>
        <begin position="102"/>
        <end position="124"/>
    </location>
</feature>
<feature type="transmembrane region" description="Helical" evidence="5">
    <location>
        <begin position="57"/>
        <end position="82"/>
    </location>
</feature>
<evidence type="ECO:0000256" key="4">
    <source>
        <dbReference type="ARBA" id="ARBA00023136"/>
    </source>
</evidence>
<feature type="transmembrane region" description="Helical" evidence="5">
    <location>
        <begin position="278"/>
        <end position="305"/>
    </location>
</feature>
<name>A0A8B6G457_MYTGA</name>
<evidence type="ECO:0000256" key="2">
    <source>
        <dbReference type="ARBA" id="ARBA00022692"/>
    </source>
</evidence>
<dbReference type="EMBL" id="UYJE01007833">
    <property type="protein sequence ID" value="VDI58348.1"/>
    <property type="molecule type" value="Genomic_DNA"/>
</dbReference>
<sequence length="368" mass="42274">MEKGILSEVREYHRSWTRIIDCYVIPIAAVIVIITSVFVIVIYCKEYRTSKNKIRKVASLIYSAIGLSNIAAILPKAIIHTYAFTYGNVKMFVPLNLCRSWYFVQEFTKVPHCASILFVTLLSLQRYQIIKHPFVGSQKWTVSKTISKIIIVLIVSTLVSIISFIGSELVPYHVELKENTTASNSSFITCHAHFASWLGSYGMEVAIFIMILKIATIILPSGLIILYCDISLIIYLKMITRVHHVMTHASKTVIHHVVKDSFKSVPNKHDQQEDHPQILLILILSLVVFIVEIPYTVFMFFQIYYWTLPSHESFTFFRIGPVRNTIDLSVVLSYPALFLASCITSQRFRFMFRNLFKCKKGCLRNVQN</sequence>
<feature type="domain" description="G-protein coupled receptors family 1 profile" evidence="6">
    <location>
        <begin position="35"/>
        <end position="338"/>
    </location>
</feature>
<reference evidence="7" key="1">
    <citation type="submission" date="2018-11" db="EMBL/GenBank/DDBJ databases">
        <authorList>
            <person name="Alioto T."/>
            <person name="Alioto T."/>
        </authorList>
    </citation>
    <scope>NUCLEOTIDE SEQUENCE</scope>
</reference>
<dbReference type="GO" id="GO:0004930">
    <property type="term" value="F:G protein-coupled receptor activity"/>
    <property type="evidence" value="ECO:0007669"/>
    <property type="project" value="InterPro"/>
</dbReference>
<evidence type="ECO:0000259" key="6">
    <source>
        <dbReference type="PROSITE" id="PS50262"/>
    </source>
</evidence>
<keyword evidence="4 5" id="KW-0472">Membrane</keyword>
<dbReference type="GO" id="GO:0016020">
    <property type="term" value="C:membrane"/>
    <property type="evidence" value="ECO:0007669"/>
    <property type="project" value="UniProtKB-SubCell"/>
</dbReference>
<dbReference type="Proteomes" id="UP000596742">
    <property type="component" value="Unassembled WGS sequence"/>
</dbReference>
<proteinExistence type="predicted"/>
<dbReference type="Gene3D" id="1.20.1070.10">
    <property type="entry name" value="Rhodopsin 7-helix transmembrane proteins"/>
    <property type="match status" value="1"/>
</dbReference>
<feature type="transmembrane region" description="Helical" evidence="5">
    <location>
        <begin position="205"/>
        <end position="236"/>
    </location>
</feature>
<dbReference type="CDD" id="cd00637">
    <property type="entry name" value="7tm_classA_rhodopsin-like"/>
    <property type="match status" value="1"/>
</dbReference>
<evidence type="ECO:0000256" key="1">
    <source>
        <dbReference type="ARBA" id="ARBA00004370"/>
    </source>
</evidence>
<dbReference type="AlphaFoldDB" id="A0A8B6G457"/>
<keyword evidence="2 5" id="KW-0812">Transmembrane</keyword>
<dbReference type="PANTHER" id="PTHR47023">
    <property type="entry name" value="SEX PEPTIDE RECEPTOR"/>
    <property type="match status" value="1"/>
</dbReference>
<protein>
    <recommendedName>
        <fullName evidence="6">G-protein coupled receptors family 1 profile domain-containing protein</fullName>
    </recommendedName>
</protein>
<dbReference type="PROSITE" id="PS50262">
    <property type="entry name" value="G_PROTEIN_RECEP_F1_2"/>
    <property type="match status" value="1"/>
</dbReference>
<gene>
    <name evidence="7" type="ORF">MGAL_10B070294</name>
</gene>
<dbReference type="OrthoDB" id="6096053at2759"/>
<keyword evidence="8" id="KW-1185">Reference proteome</keyword>
<organism evidence="7 8">
    <name type="scientific">Mytilus galloprovincialis</name>
    <name type="common">Mediterranean mussel</name>
    <dbReference type="NCBI Taxonomy" id="29158"/>
    <lineage>
        <taxon>Eukaryota</taxon>
        <taxon>Metazoa</taxon>
        <taxon>Spiralia</taxon>
        <taxon>Lophotrochozoa</taxon>
        <taxon>Mollusca</taxon>
        <taxon>Bivalvia</taxon>
        <taxon>Autobranchia</taxon>
        <taxon>Pteriomorphia</taxon>
        <taxon>Mytilida</taxon>
        <taxon>Mytiloidea</taxon>
        <taxon>Mytilidae</taxon>
        <taxon>Mytilinae</taxon>
        <taxon>Mytilus</taxon>
    </lineage>
</organism>
<comment type="subcellular location">
    <subcellularLocation>
        <location evidence="1">Membrane</location>
    </subcellularLocation>
</comment>
<feature type="transmembrane region" description="Helical" evidence="5">
    <location>
        <begin position="145"/>
        <end position="166"/>
    </location>
</feature>
<evidence type="ECO:0000256" key="5">
    <source>
        <dbReference type="SAM" id="Phobius"/>
    </source>
</evidence>
<evidence type="ECO:0000256" key="3">
    <source>
        <dbReference type="ARBA" id="ARBA00022989"/>
    </source>
</evidence>
<comment type="caution">
    <text evidence="7">The sequence shown here is derived from an EMBL/GenBank/DDBJ whole genome shotgun (WGS) entry which is preliminary data.</text>
</comment>